<evidence type="ECO:0000313" key="3">
    <source>
        <dbReference type="Proteomes" id="UP000030153"/>
    </source>
</evidence>
<keyword evidence="3" id="KW-1185">Reference proteome</keyword>
<organism evidence="2 3">
    <name type="scientific">Pontibacillus chungwhensis BH030062</name>
    <dbReference type="NCBI Taxonomy" id="1385513"/>
    <lineage>
        <taxon>Bacteria</taxon>
        <taxon>Bacillati</taxon>
        <taxon>Bacillota</taxon>
        <taxon>Bacilli</taxon>
        <taxon>Bacillales</taxon>
        <taxon>Bacillaceae</taxon>
        <taxon>Pontibacillus</taxon>
    </lineage>
</organism>
<dbReference type="SUPFAM" id="SSF81301">
    <property type="entry name" value="Nucleotidyltransferase"/>
    <property type="match status" value="1"/>
</dbReference>
<dbReference type="Gene3D" id="3.30.460.10">
    <property type="entry name" value="Beta Polymerase, domain 2"/>
    <property type="match status" value="1"/>
</dbReference>
<dbReference type="OrthoDB" id="2471827at2"/>
<dbReference type="EMBL" id="AVBG01000027">
    <property type="protein sequence ID" value="KGP89655.1"/>
    <property type="molecule type" value="Genomic_DNA"/>
</dbReference>
<dbReference type="InterPro" id="IPR043519">
    <property type="entry name" value="NT_sf"/>
</dbReference>
<dbReference type="Pfam" id="PF01909">
    <property type="entry name" value="NTP_transf_2"/>
    <property type="match status" value="1"/>
</dbReference>
<dbReference type="InterPro" id="IPR002934">
    <property type="entry name" value="Polymerase_NTP_transf_dom"/>
</dbReference>
<feature type="domain" description="Polymerase nucleotidyl transferase" evidence="1">
    <location>
        <begin position="12"/>
        <end position="77"/>
    </location>
</feature>
<gene>
    <name evidence="2" type="ORF">N780_10285</name>
</gene>
<dbReference type="RefSeq" id="WP_036787899.1">
    <property type="nucleotide sequence ID" value="NZ_AVBG01000027.1"/>
</dbReference>
<dbReference type="GO" id="GO:0016779">
    <property type="term" value="F:nucleotidyltransferase activity"/>
    <property type="evidence" value="ECO:0007669"/>
    <property type="project" value="InterPro"/>
</dbReference>
<evidence type="ECO:0000313" key="2">
    <source>
        <dbReference type="EMBL" id="KGP89655.1"/>
    </source>
</evidence>
<dbReference type="STRING" id="1385513.N780_10285"/>
<dbReference type="Proteomes" id="UP000030153">
    <property type="component" value="Unassembled WGS sequence"/>
</dbReference>
<accession>A0A0A2V7E2</accession>
<dbReference type="eggNOG" id="COG1708">
    <property type="taxonomic scope" value="Bacteria"/>
</dbReference>
<comment type="caution">
    <text evidence="2">The sequence shown here is derived from an EMBL/GenBank/DDBJ whole genome shotgun (WGS) entry which is preliminary data.</text>
</comment>
<reference evidence="2 3" key="1">
    <citation type="submission" date="2013-08" db="EMBL/GenBank/DDBJ databases">
        <title>Genome of Pontibacillus chungwhensis.</title>
        <authorList>
            <person name="Wang Q."/>
            <person name="Wang G."/>
        </authorList>
    </citation>
    <scope>NUCLEOTIDE SEQUENCE [LARGE SCALE GENOMIC DNA]</scope>
    <source>
        <strain evidence="2 3">BH030062</strain>
    </source>
</reference>
<name>A0A0A2V7E2_9BACI</name>
<protein>
    <recommendedName>
        <fullName evidence="1">Polymerase nucleotidyl transferase domain-containing protein</fullName>
    </recommendedName>
</protein>
<evidence type="ECO:0000259" key="1">
    <source>
        <dbReference type="Pfam" id="PF01909"/>
    </source>
</evidence>
<dbReference type="AlphaFoldDB" id="A0A0A2V7E2"/>
<sequence length="329" mass="38045">MYPRNYQFLELAKEFVQNELVYSTYAILVGSVARGEADKYSDINIICYTGREQYLGDRVIFYKGEYIQLHTKSILEFPNKELLSYNPWHYRFLSESIILQDTNAELSKLQNWAKSYFSSIKGEKGAIQDVERLIEGRIKYAEEQVGAGRAFGATHAALAAFTETMLLHQFIYENNVSLGHIVTHLRKLDRSSEIMDVLPFAPTSRVTFEEVAQVMTKLRDHLRKTGFEHVGGLSELEDDLWARKAKRKAEEGDEANVLWHAYNKAFSLLLETSQDQEFEDYFRTLPSPLKRSLEEIGFISLPPQDIEGLLTYTQYVIDDSKHKLKMEQK</sequence>
<proteinExistence type="predicted"/>
<dbReference type="CDD" id="cd05403">
    <property type="entry name" value="NT_KNTase_like"/>
    <property type="match status" value="1"/>
</dbReference>